<reference evidence="8 9" key="1">
    <citation type="submission" date="2018-12" db="EMBL/GenBank/DDBJ databases">
        <title>Dyella dinghuensis sp. nov. DHOA06 and Dyella choica sp. nov. 4M-K27, isolated from forest soil.</title>
        <authorList>
            <person name="Qiu L.-H."/>
            <person name="Gao Z.-H."/>
        </authorList>
    </citation>
    <scope>NUCLEOTIDE SEQUENCE [LARGE SCALE GENOMIC DNA]</scope>
    <source>
        <strain evidence="8 9">4M-K27</strain>
    </source>
</reference>
<dbReference type="GO" id="GO:0005737">
    <property type="term" value="C:cytoplasm"/>
    <property type="evidence" value="ECO:0007669"/>
    <property type="project" value="TreeGrafter"/>
</dbReference>
<keyword evidence="8" id="KW-0456">Lyase</keyword>
<dbReference type="InterPro" id="IPR036052">
    <property type="entry name" value="TrpB-like_PALP_sf"/>
</dbReference>
<feature type="domain" description="Threonine synthase N-terminal" evidence="7">
    <location>
        <begin position="2"/>
        <end position="77"/>
    </location>
</feature>
<dbReference type="Gene3D" id="3.40.50.1100">
    <property type="match status" value="2"/>
</dbReference>
<proteinExistence type="inferred from homology"/>
<organism evidence="8 9">
    <name type="scientific">Dyella choica</name>
    <dbReference type="NCBI Taxonomy" id="1927959"/>
    <lineage>
        <taxon>Bacteria</taxon>
        <taxon>Pseudomonadati</taxon>
        <taxon>Pseudomonadota</taxon>
        <taxon>Gammaproteobacteria</taxon>
        <taxon>Lysobacterales</taxon>
        <taxon>Rhodanobacteraceae</taxon>
        <taxon>Dyella</taxon>
    </lineage>
</organism>
<protein>
    <recommendedName>
        <fullName evidence="4">Threonine synthase</fullName>
        <ecNumber evidence="4">4.2.3.1</ecNumber>
    </recommendedName>
</protein>
<dbReference type="InterPro" id="IPR037158">
    <property type="entry name" value="Thr_synth_N_sf"/>
</dbReference>
<dbReference type="InterPro" id="IPR029144">
    <property type="entry name" value="Thr_synth_N"/>
</dbReference>
<dbReference type="Proteomes" id="UP000274358">
    <property type="component" value="Unassembled WGS sequence"/>
</dbReference>
<feature type="modified residue" description="N6-(pyridoxal phosphate)lysine" evidence="5">
    <location>
        <position position="107"/>
    </location>
</feature>
<dbReference type="PANTHER" id="PTHR43515:SF1">
    <property type="entry name" value="THREONINE SYNTHASE-LIKE 1"/>
    <property type="match status" value="1"/>
</dbReference>
<comment type="caution">
    <text evidence="8">The sequence shown here is derived from an EMBL/GenBank/DDBJ whole genome shotgun (WGS) entry which is preliminary data.</text>
</comment>
<evidence type="ECO:0000256" key="5">
    <source>
        <dbReference type="PIRSR" id="PIRSR604450-51"/>
    </source>
</evidence>
<dbReference type="Pfam" id="PF00291">
    <property type="entry name" value="PALP"/>
    <property type="match status" value="1"/>
</dbReference>
<sequence>MRYHSTRGVGPSVSLSEAIAAGLAADGGLYVPDHLPTLSVEDFRPGSSLAETAATLLAPFFAGDGLAAALPALCAEALTFPTPLRPLPEHPNTSVLELFHGPTAAFKDVGARFLAACLRRMRSDATTPLTILVATSGDTGAAVGAAFHRQPGIEVAILYPDGRVSPRQAHQLGCFGENVQALRVQGRFDDCQRMVKAALNDAGLQVQSPLSSANSISLGRLLPQMSYYAHAALAWWQKHRVALNFVVPTGNLGNALAAVWVRAMGLPLGEIRLACNANETLPDFFAGHDYTPRQAVATLANAMDVGAPSNFERLRWTYPDADELRQSLHAQSVDDRTIAATISSHAREHGEVFCPHTATAMHVLDRLRAAGDNAPWAVVATAHPAKFESVVEPLIGRPVEVPPALAEMLRRSASAQAMAAEDQALQRWLLERAAPHVMLPS</sequence>
<name>A0A3S0PJ24_9GAMM</name>
<dbReference type="GO" id="GO:0004795">
    <property type="term" value="F:threonine synthase activity"/>
    <property type="evidence" value="ECO:0007669"/>
    <property type="project" value="UniProtKB-UniRule"/>
</dbReference>
<dbReference type="Gene3D" id="3.90.1380.10">
    <property type="entry name" value="Threonine synthase, N-terminal domain"/>
    <property type="match status" value="1"/>
</dbReference>
<dbReference type="SUPFAM" id="SSF53686">
    <property type="entry name" value="Tryptophan synthase beta subunit-like PLP-dependent enzymes"/>
    <property type="match status" value="1"/>
</dbReference>
<gene>
    <name evidence="8" type="ORF">EKH80_10250</name>
</gene>
<dbReference type="Pfam" id="PF14821">
    <property type="entry name" value="Thr_synth_N"/>
    <property type="match status" value="1"/>
</dbReference>
<evidence type="ECO:0000259" key="7">
    <source>
        <dbReference type="Pfam" id="PF14821"/>
    </source>
</evidence>
<dbReference type="AlphaFoldDB" id="A0A3S0PJ24"/>
<dbReference type="InterPro" id="IPR004450">
    <property type="entry name" value="Thr_synthase-like"/>
</dbReference>
<dbReference type="OrthoDB" id="9763107at2"/>
<dbReference type="EC" id="4.2.3.1" evidence="4"/>
<evidence type="ECO:0000256" key="1">
    <source>
        <dbReference type="ARBA" id="ARBA00001933"/>
    </source>
</evidence>
<dbReference type="PANTHER" id="PTHR43515">
    <property type="entry name" value="THREONINE SYNTHASE-LIKE 1"/>
    <property type="match status" value="1"/>
</dbReference>
<evidence type="ECO:0000256" key="3">
    <source>
        <dbReference type="ARBA" id="ARBA00022898"/>
    </source>
</evidence>
<accession>A0A3S0PJ24</accession>
<evidence type="ECO:0000313" key="9">
    <source>
        <dbReference type="Proteomes" id="UP000274358"/>
    </source>
</evidence>
<dbReference type="NCBIfam" id="TIGR00260">
    <property type="entry name" value="thrC"/>
    <property type="match status" value="1"/>
</dbReference>
<comment type="similarity">
    <text evidence="2">Belongs to the threonine synthase family.</text>
</comment>
<evidence type="ECO:0000259" key="6">
    <source>
        <dbReference type="Pfam" id="PF00291"/>
    </source>
</evidence>
<dbReference type="EMBL" id="RYYV01000006">
    <property type="protein sequence ID" value="RUL76197.1"/>
    <property type="molecule type" value="Genomic_DNA"/>
</dbReference>
<keyword evidence="9" id="KW-1185">Reference proteome</keyword>
<keyword evidence="3 5" id="KW-0663">Pyridoxal phosphate</keyword>
<dbReference type="GO" id="GO:0009088">
    <property type="term" value="P:threonine biosynthetic process"/>
    <property type="evidence" value="ECO:0007669"/>
    <property type="project" value="UniProtKB-UniRule"/>
</dbReference>
<evidence type="ECO:0000313" key="8">
    <source>
        <dbReference type="EMBL" id="RUL76197.1"/>
    </source>
</evidence>
<evidence type="ECO:0000256" key="2">
    <source>
        <dbReference type="ARBA" id="ARBA00005517"/>
    </source>
</evidence>
<feature type="domain" description="Tryptophan synthase beta chain-like PALP" evidence="6">
    <location>
        <begin position="80"/>
        <end position="382"/>
    </location>
</feature>
<evidence type="ECO:0000256" key="4">
    <source>
        <dbReference type="NCBIfam" id="TIGR00260"/>
    </source>
</evidence>
<dbReference type="InterPro" id="IPR001926">
    <property type="entry name" value="TrpB-like_PALP"/>
</dbReference>
<comment type="cofactor">
    <cofactor evidence="1 5">
        <name>pyridoxal 5'-phosphate</name>
        <dbReference type="ChEBI" id="CHEBI:597326"/>
    </cofactor>
</comment>